<dbReference type="EMBL" id="JANIEX010000073">
    <property type="protein sequence ID" value="KAJ3574308.1"/>
    <property type="molecule type" value="Genomic_DNA"/>
</dbReference>
<dbReference type="Proteomes" id="UP001213000">
    <property type="component" value="Unassembled WGS sequence"/>
</dbReference>
<dbReference type="PANTHER" id="PTHR15600">
    <property type="entry name" value="SACSIN"/>
    <property type="match status" value="1"/>
</dbReference>
<proteinExistence type="predicted"/>
<dbReference type="SUPFAM" id="SSF55874">
    <property type="entry name" value="ATPase domain of HSP90 chaperone/DNA topoisomerase II/histidine kinase"/>
    <property type="match status" value="1"/>
</dbReference>
<dbReference type="InterPro" id="IPR000210">
    <property type="entry name" value="BTB/POZ_dom"/>
</dbReference>
<dbReference type="Pfam" id="PF00651">
    <property type="entry name" value="BTB"/>
    <property type="match status" value="1"/>
</dbReference>
<dbReference type="PROSITE" id="PS50097">
    <property type="entry name" value="BTB"/>
    <property type="match status" value="1"/>
</dbReference>
<dbReference type="Gene3D" id="3.30.710.10">
    <property type="entry name" value="Potassium Channel Kv1.1, Chain A"/>
    <property type="match status" value="1"/>
</dbReference>
<dbReference type="InterPro" id="IPR011333">
    <property type="entry name" value="SKP1/BTB/POZ_sf"/>
</dbReference>
<dbReference type="SUPFAM" id="SSF54695">
    <property type="entry name" value="POZ domain"/>
    <property type="match status" value="1"/>
</dbReference>
<organism evidence="2 3">
    <name type="scientific">Leucocoprinus birnbaumii</name>
    <dbReference type="NCBI Taxonomy" id="56174"/>
    <lineage>
        <taxon>Eukaryota</taxon>
        <taxon>Fungi</taxon>
        <taxon>Dikarya</taxon>
        <taxon>Basidiomycota</taxon>
        <taxon>Agaricomycotina</taxon>
        <taxon>Agaricomycetes</taxon>
        <taxon>Agaricomycetidae</taxon>
        <taxon>Agaricales</taxon>
        <taxon>Agaricineae</taxon>
        <taxon>Agaricaceae</taxon>
        <taxon>Leucocoprinus</taxon>
    </lineage>
</organism>
<evidence type="ECO:0000313" key="3">
    <source>
        <dbReference type="Proteomes" id="UP001213000"/>
    </source>
</evidence>
<feature type="domain" description="BTB" evidence="1">
    <location>
        <begin position="2418"/>
        <end position="2484"/>
    </location>
</feature>
<dbReference type="InterPro" id="IPR052972">
    <property type="entry name" value="Sacsin_chaperone_reg"/>
</dbReference>
<dbReference type="InterPro" id="IPR036890">
    <property type="entry name" value="HATPase_C_sf"/>
</dbReference>
<evidence type="ECO:0000259" key="1">
    <source>
        <dbReference type="PROSITE" id="PS50097"/>
    </source>
</evidence>
<evidence type="ECO:0000313" key="2">
    <source>
        <dbReference type="EMBL" id="KAJ3574308.1"/>
    </source>
</evidence>
<keyword evidence="3" id="KW-1185">Reference proteome</keyword>
<sequence>MEESFGEYVAATDAIRDILRGYPFSIGLLREILQNSDDAKATRQGPALLAFNDGLLQPKDWTALREIHRSSKVADSMKIGKFGLGFRSCYHVTDMPHILSGSHFAILDPHRRFREDGGFRVNIIDNHEDFASHLAAFDSILPKSKWGKPYKGTIFRFPLRTVPSQISAKTTSATEIAELLRSFAREELAVSLLFLRNISSIEVCEVTADGGKIDLAKASIDRDPFEDYRSRYQTCKVSIKVLVAGSLEEEEWRILHAPFSEAEALENLAECLERSVMRTRQTLSDDKLNPTIELAIPCDSSKIAEDGRLFTFLPLPLKTQFPIHINGIVSDSEDRARVEWNRLLFDTYIPRAWAMLLEVLVREDHIPNIFVAWPKIQADVHSGDAMYWKDMPLHVAEHALELNVWPISGTNPPLYQRISSLIVEERSTELEGVVAALVQTGVQITRLPQYLTNIIVNNYMHSIKVLSPQIAYTKLGSFIRQLRDLDDEGARVILTYLLSTSECKYIHGLPIVPSVSGGRITLRLKTLASSRPFETSHVLFDETAETLFREYDPEAVSLEAMAPSARSVLIKYGAESLNVVILKPPRVLKYLEKSPYTYQFRGTVDEDQMEWLNLFWEWAESAEFSRYVNRREFFLVPTTTRTQRPNDVESPVVDPRFCIPAGNTVIRLQCTSDIQLLLLATSPSTSRLVEFKESDAAIFCDYLIKHLPLSCENNGSTLQKQTLERLRSLPVFPLISVSEDGELTTSRAFIPLSVTVQGVDPTSVPVLPRLDNTVYLNLNSINVQMLQYLNPTLCSPLTPNAMQDLMLLHFSFQTPALQLAFVQYLTGLAVIPPRVRNSLAETRFMLSCEGTFQAPKYLVDPQSPVASLFPGPSSRLPSLLHPTYARLVELLREFGLLITILSTEIIHDRIRFINTNQCPNPDIIARCLIHLLNDAHPGIYQFFDHSLISQNFKWIPTANGLKSPLQCRDLLSHQGKTDLFDEAMPLVSADVVIGPRLRDMFGWNKQVSVDILSRQLVNVTSMTDGSFSTPYHKVLGIVKELGNRCPALTEEQLSSLRQALYLTKWVPTQSGTLEMVEFALLSNDDIPEAGFHSVAFDSIRYPQICSFLSVMGCVERPSKATIFAHLRTLYRKQPRKVITQQFINGVIRLLAWLPRLEPEDRGMIFVPDDGGFLSPYNAVYFNDVGPRAAFHNIESGRLTHPNISPELASDLGLQRLGLMGFQEQSDNLDIDLTAAIRTRLQDYSDHRVLLDLISVALDAHATEVNVLLDEAFGPSDAVLSPKCQELQRSPALVFQYNGVFTETSLIQLLYSCGAGNFNRKPLAGEYGCGALAMFHVTEFATVVSQGQVWFINPSKTYIGIDNAILRLPLSAVQRSYGDHLAPLLGLVGFSIPDDPMQDIFYNGTILRLPLRSSSTVNPIFTRVTSLQSLTSDFKSFSSKCLLFTSLESISLYDRPRQQRQAQRIPDLRFQWSMRVSRKDQSHSHGDVCAYTVTITNPASLQSNHEWRIIALDTKTTHPPGLASLNKLYRMKDSPTIHLAVQLGSRPSRTHTLFSSLPHLVSIDLPAHLSAPFFLTPDMASLRLDENQGPEVSYNRWLLTTIIPTLYLRMLEDRASVGDNTVYWPGPSKVALEDAPNDPSTLVGNAVYQMALADKSTHQIFRSRYHSVTHPPRTARFITQIPRAVSALLSVIKPDDIIELSPAITKRLQGQKSRHFSVVSPKYLHKQLLDHPDLFSPSNLDHAQIQEVLNFLCNDNDPFSCLSGLPLLLLNDGTFTKFGHASSTPSFYAAPSQVLGARVFSSSRLVHPLLDPTKLLAIRNLNVKPINETNIRILLDDFITASDTLENADHEKQRWIHTFWEIFSSLEAPVTAISKYPLIPTLKSGHFLSLGYCKKSAILADFQREPTLRTALAQMGLTVVDTASLPPELRHALPPSPLTVNQVLSNILNRDSAEITGMFNSLDSKTRPALISWIRKDWQRRKRSYFRDHANYRILPIWKAADGSYVSANEVQMLPRTVSANSIGPFASKVLVGHDLILVEMGLEPPTSIRSLLQIPSRLEEGQDKAYRDLLQNVLFQFTQENAAIPVPNTRREIRDSNTLYSARDDLFTAAFGSNSEHFIHRAFFQFETPLEKHGLKRQQNLTLDMFRVCVEAFHNAGGKFNEEKKRRADTLFWFWGEELPERLTTLNQDKLSTLDDFRFISRNMVPRPLGSANDAKYTHQLPAIVSPNELVRHEFHPIAWTQRGFYRPGFQPPSSLVKMHRNLSVPTAEEVVNHLVVLATKVALEVDHTCRSTVLDHLEQTYEWLNKHADDAKPFLEKCKTEGPAIFLNAEKPQITPMDKWTWKRADHIILNSEFDREYLQFPRAFIKPFQPLLIAAGAITIDYGTEEKQTVELPENEDRYSDLCGRLNRMRRNGICVDTSFTFDPTLNEKPLNAHRTYLAAYSPYFMKLFSSTEQAEMSVVHVDKLFSKHAVEILLDYVYTSQEPDLAGEGDRVRLAVELLSLAHKWEMSDAQRVVQNKVMTLKIVDPFTLETIRDAARRTESKELVDYCEEYEKKNKDFIRLVKEEGGFNKVAA</sequence>
<reference evidence="2" key="1">
    <citation type="submission" date="2022-07" db="EMBL/GenBank/DDBJ databases">
        <title>Genome Sequence of Leucocoprinus birnbaumii.</title>
        <authorList>
            <person name="Buettner E."/>
        </authorList>
    </citation>
    <scope>NUCLEOTIDE SEQUENCE</scope>
    <source>
        <strain evidence="2">VT141</strain>
    </source>
</reference>
<dbReference type="PANTHER" id="PTHR15600:SF42">
    <property type="entry name" value="SACSIN"/>
    <property type="match status" value="1"/>
</dbReference>
<dbReference type="InterPro" id="IPR058210">
    <property type="entry name" value="SACS/Nov_dom"/>
</dbReference>
<accession>A0AAD5YZ83</accession>
<dbReference type="SMART" id="SM00225">
    <property type="entry name" value="BTB"/>
    <property type="match status" value="1"/>
</dbReference>
<protein>
    <recommendedName>
        <fullName evidence="1">BTB domain-containing protein</fullName>
    </recommendedName>
</protein>
<dbReference type="Pfam" id="PF25794">
    <property type="entry name" value="SACS"/>
    <property type="match status" value="2"/>
</dbReference>
<comment type="caution">
    <text evidence="2">The sequence shown here is derived from an EMBL/GenBank/DDBJ whole genome shotgun (WGS) entry which is preliminary data.</text>
</comment>
<dbReference type="GO" id="GO:0030544">
    <property type="term" value="F:Hsp70 protein binding"/>
    <property type="evidence" value="ECO:0007669"/>
    <property type="project" value="TreeGrafter"/>
</dbReference>
<name>A0AAD5YZ83_9AGAR</name>
<gene>
    <name evidence="2" type="ORF">NP233_g1854</name>
</gene>